<keyword evidence="6" id="KW-1185">Reference proteome</keyword>
<keyword evidence="1 2" id="KW-0732">Signal</keyword>
<evidence type="ECO:0000256" key="1">
    <source>
        <dbReference type="ARBA" id="ARBA00022729"/>
    </source>
</evidence>
<evidence type="ECO:0000313" key="6">
    <source>
        <dbReference type="Proteomes" id="UP000578688"/>
    </source>
</evidence>
<dbReference type="RefSeq" id="WP_179537622.1">
    <property type="nucleotide sequence ID" value="NZ_JACBYV010000001.1"/>
</dbReference>
<gene>
    <name evidence="5" type="ORF">FHR27_000375</name>
</gene>
<evidence type="ECO:0000256" key="2">
    <source>
        <dbReference type="SAM" id="SignalP"/>
    </source>
</evidence>
<proteinExistence type="predicted"/>
<feature type="chain" id="PRO_5031250509" description="Outer membrane usher protein FimD/PapC" evidence="2">
    <location>
        <begin position="20"/>
        <end position="841"/>
    </location>
</feature>
<accession>A0A7Z0BMF2</accession>
<feature type="domain" description="Pilus assembly protein E-set like" evidence="4">
    <location>
        <begin position="279"/>
        <end position="346"/>
    </location>
</feature>
<dbReference type="Pfam" id="PF15976">
    <property type="entry name" value="CooC_C"/>
    <property type="match status" value="1"/>
</dbReference>
<dbReference type="AlphaFoldDB" id="A0A7Z0BMF2"/>
<name>A0A7Z0BMF2_9GAMM</name>
<dbReference type="Proteomes" id="UP000578688">
    <property type="component" value="Unassembled WGS sequence"/>
</dbReference>
<feature type="signal peptide" evidence="2">
    <location>
        <begin position="1"/>
        <end position="19"/>
    </location>
</feature>
<evidence type="ECO:0000259" key="3">
    <source>
        <dbReference type="Pfam" id="PF15976"/>
    </source>
</evidence>
<evidence type="ECO:0000313" key="5">
    <source>
        <dbReference type="EMBL" id="NYH71765.1"/>
    </source>
</evidence>
<feature type="domain" description="Pilus assembly protein C-terminal" evidence="3">
    <location>
        <begin position="730"/>
        <end position="824"/>
    </location>
</feature>
<organism evidence="5 6">
    <name type="scientific">Phytopseudomonas flavescens</name>
    <dbReference type="NCBI Taxonomy" id="29435"/>
    <lineage>
        <taxon>Bacteria</taxon>
        <taxon>Pseudomonadati</taxon>
        <taxon>Pseudomonadota</taxon>
        <taxon>Gammaproteobacteria</taxon>
        <taxon>Pseudomonadales</taxon>
        <taxon>Pseudomonadaceae</taxon>
        <taxon>Phytopseudomonas</taxon>
    </lineage>
</organism>
<dbReference type="Pfam" id="PF16967">
    <property type="entry name" value="TcfC"/>
    <property type="match status" value="1"/>
</dbReference>
<comment type="caution">
    <text evidence="5">The sequence shown here is derived from an EMBL/GenBank/DDBJ whole genome shotgun (WGS) entry which is preliminary data.</text>
</comment>
<reference evidence="5 6" key="1">
    <citation type="submission" date="2020-07" db="EMBL/GenBank/DDBJ databases">
        <title>Genomic analyses of the natural microbiome of Caenorhabditis elegans.</title>
        <authorList>
            <person name="Samuel B."/>
        </authorList>
    </citation>
    <scope>NUCLEOTIDE SEQUENCE [LARGE SCALE GENOMIC DNA]</scope>
    <source>
        <strain evidence="5 6">BIGb0408</strain>
    </source>
</reference>
<protein>
    <recommendedName>
        <fullName evidence="7">Outer membrane usher protein FimD/PapC</fullName>
    </recommendedName>
</protein>
<sequence length="841" mass="89711">MFSMSFLTRSILLSLGCGAATLLTAQAVAATSTPTSALSILTQAQGLPADFAENLFEVPLAVRVDLDGRLLGEAMVMLGRDDSVRLIEFNDTTDSPFTPAERQPWVDLLGNAQPLGACHTSCPSGLLALHYSLATSQLSILTAKAEADPQQQRYYSLPEGGSRGLMLYNQLNLTGGQQQETAGRYALEAQGSLGNWTTVAGAQVHRSATGNGEEPLRYYAQNLYAERQDAGNFWRLGYFTPDAHGVMRQPQMLGSSPQTTLGLMYGSSDSLAVDSSSPSATPIYVTPNRPGVVELYRNGVLLNSQPVQPGLQAIDTRSLPGGIYEVEVRLVEDGQVTSNEAAFIYKPNNWHDPDQPWRYNLYLGRQSDLLSNWEKRDEDALTAGVIANYLLHPRAVLGLSAQRVDQTSQLGTSLDWSVLDNLNLYGNLYNSGSQGHGFDLQGIYSYTSGSLVVSHSRSTLERGDGSRTARSSAAEIRQSALSLQHRVTYKSSATLRLAHSSGANQGTGVDLGWLYNGSLLGSDANWRLSVFDRPGTLSSGEARNRGFDVTLSLALGGPGKRITGSFGSRASRDGGREQNAAVTYQQSFDDGALRSVSGTLNADSYGTGLSGSAYYQGDLASGDIYLQRSSYDDALSGGLNLTSTVALGAGTLAASGDSQLYAAGMIVDVESDNAAIALRADDINGHSSVLRPGRNVIPLTAYKSGTVQFDFAGNDAPAAVIQPQAVSYHLNQGGVSYQKIRVMNTVTVMGRLLDAQGRPLKGALISNHASRSVSEADGFFAVEMSESTPTLDVQRQGKALCQIRLDKGDYRREQDSQLVGNLVCAANDLAAGHSATETPDS</sequence>
<dbReference type="InterPro" id="IPR031917">
    <property type="entry name" value="Pilus_assem_C"/>
</dbReference>
<dbReference type="InterPro" id="IPR032636">
    <property type="entry name" value="Pilus_assem_E-set-like_dom"/>
</dbReference>
<dbReference type="EMBL" id="JACBYV010000001">
    <property type="protein sequence ID" value="NYH71765.1"/>
    <property type="molecule type" value="Genomic_DNA"/>
</dbReference>
<evidence type="ECO:0000259" key="4">
    <source>
        <dbReference type="Pfam" id="PF16967"/>
    </source>
</evidence>
<evidence type="ECO:0008006" key="7">
    <source>
        <dbReference type="Google" id="ProtNLM"/>
    </source>
</evidence>